<protein>
    <submittedName>
        <fullName evidence="2">Uncharacterized protein</fullName>
    </submittedName>
</protein>
<evidence type="ECO:0000256" key="1">
    <source>
        <dbReference type="SAM" id="MobiDB-lite"/>
    </source>
</evidence>
<accession>A0AAD6YJU4</accession>
<name>A0AAD6YJU4_9AGAR</name>
<evidence type="ECO:0000313" key="3">
    <source>
        <dbReference type="Proteomes" id="UP001219525"/>
    </source>
</evidence>
<keyword evidence="3" id="KW-1185">Reference proteome</keyword>
<reference evidence="2" key="1">
    <citation type="submission" date="2023-03" db="EMBL/GenBank/DDBJ databases">
        <title>Massive genome expansion in bonnet fungi (Mycena s.s.) driven by repeated elements and novel gene families across ecological guilds.</title>
        <authorList>
            <consortium name="Lawrence Berkeley National Laboratory"/>
            <person name="Harder C.B."/>
            <person name="Miyauchi S."/>
            <person name="Viragh M."/>
            <person name="Kuo A."/>
            <person name="Thoen E."/>
            <person name="Andreopoulos B."/>
            <person name="Lu D."/>
            <person name="Skrede I."/>
            <person name="Drula E."/>
            <person name="Henrissat B."/>
            <person name="Morin E."/>
            <person name="Kohler A."/>
            <person name="Barry K."/>
            <person name="LaButti K."/>
            <person name="Morin E."/>
            <person name="Salamov A."/>
            <person name="Lipzen A."/>
            <person name="Mereny Z."/>
            <person name="Hegedus B."/>
            <person name="Baldrian P."/>
            <person name="Stursova M."/>
            <person name="Weitz H."/>
            <person name="Taylor A."/>
            <person name="Grigoriev I.V."/>
            <person name="Nagy L.G."/>
            <person name="Martin F."/>
            <person name="Kauserud H."/>
        </authorList>
    </citation>
    <scope>NUCLEOTIDE SEQUENCE</scope>
    <source>
        <strain evidence="2">9144</strain>
    </source>
</reference>
<dbReference type="AlphaFoldDB" id="A0AAD6YJU4"/>
<sequence>MADTPDSPDYWKDLPDFDLDFSSFTEPQQLLHSQEQPDAAQGTQIDRSSILYHSWFVVFSYPAITTRESTFHHFHMPMAAQEPLLYTVPTAQRGRPPSGNTLQDRGSSQGQGRPQDPTKHHPYSGPHLICGQRAWEGRADSNQAPTILLTSKSGPPRQRKISEFGPAPPPLAPAASVLSDPPDSQPQEILTSDSAAPVDKYHCTCSAFMWFWTTS</sequence>
<organism evidence="2 3">
    <name type="scientific">Mycena pura</name>
    <dbReference type="NCBI Taxonomy" id="153505"/>
    <lineage>
        <taxon>Eukaryota</taxon>
        <taxon>Fungi</taxon>
        <taxon>Dikarya</taxon>
        <taxon>Basidiomycota</taxon>
        <taxon>Agaricomycotina</taxon>
        <taxon>Agaricomycetes</taxon>
        <taxon>Agaricomycetidae</taxon>
        <taxon>Agaricales</taxon>
        <taxon>Marasmiineae</taxon>
        <taxon>Mycenaceae</taxon>
        <taxon>Mycena</taxon>
    </lineage>
</organism>
<feature type="region of interest" description="Disordered" evidence="1">
    <location>
        <begin position="146"/>
        <end position="193"/>
    </location>
</feature>
<feature type="compositionally biased region" description="Polar residues" evidence="1">
    <location>
        <begin position="98"/>
        <end position="112"/>
    </location>
</feature>
<evidence type="ECO:0000313" key="2">
    <source>
        <dbReference type="EMBL" id="KAJ7216985.1"/>
    </source>
</evidence>
<feature type="compositionally biased region" description="Low complexity" evidence="1">
    <location>
        <begin position="173"/>
        <end position="182"/>
    </location>
</feature>
<gene>
    <name evidence="2" type="ORF">GGX14DRAFT_390825</name>
</gene>
<dbReference type="Proteomes" id="UP001219525">
    <property type="component" value="Unassembled WGS sequence"/>
</dbReference>
<comment type="caution">
    <text evidence="2">The sequence shown here is derived from an EMBL/GenBank/DDBJ whole genome shotgun (WGS) entry which is preliminary data.</text>
</comment>
<dbReference type="EMBL" id="JARJCW010000014">
    <property type="protein sequence ID" value="KAJ7216985.1"/>
    <property type="molecule type" value="Genomic_DNA"/>
</dbReference>
<proteinExistence type="predicted"/>
<feature type="region of interest" description="Disordered" evidence="1">
    <location>
        <begin position="90"/>
        <end position="128"/>
    </location>
</feature>